<dbReference type="GO" id="GO:0004672">
    <property type="term" value="F:protein kinase activity"/>
    <property type="evidence" value="ECO:0007669"/>
    <property type="project" value="UniProtKB-ARBA"/>
</dbReference>
<name>A0A1V1P6U1_9BACT</name>
<accession>A0A1V1P6U1</accession>
<protein>
    <recommendedName>
        <fullName evidence="1">HPt domain-containing protein</fullName>
    </recommendedName>
</protein>
<dbReference type="Pfam" id="PF01627">
    <property type="entry name" value="Hpt"/>
    <property type="match status" value="1"/>
</dbReference>
<feature type="domain" description="HPt" evidence="1">
    <location>
        <begin position="36"/>
        <end position="107"/>
    </location>
</feature>
<comment type="caution">
    <text evidence="2">The sequence shown here is derived from an EMBL/GenBank/DDBJ whole genome shotgun (WGS) entry which is preliminary data.</text>
</comment>
<evidence type="ECO:0000313" key="3">
    <source>
        <dbReference type="Proteomes" id="UP000189670"/>
    </source>
</evidence>
<evidence type="ECO:0000259" key="1">
    <source>
        <dbReference type="Pfam" id="PF01627"/>
    </source>
</evidence>
<evidence type="ECO:0000313" key="2">
    <source>
        <dbReference type="EMBL" id="ETR70503.1"/>
    </source>
</evidence>
<dbReference type="EMBL" id="ATBP01000414">
    <property type="protein sequence ID" value="ETR70503.1"/>
    <property type="molecule type" value="Genomic_DNA"/>
</dbReference>
<sequence>MKKQSLSIINTESVTKRLNGDTFLIDALYRIYPKQIRYYMQDIEESLQNENFCQIAANSHSLKSCFQAVGAEFCEDTNQRLLNAIRTEKLENVPQLVKNLRNEMEKLFILINKGQS</sequence>
<dbReference type="InterPro" id="IPR036641">
    <property type="entry name" value="HPT_dom_sf"/>
</dbReference>
<reference evidence="3" key="1">
    <citation type="submission" date="2012-11" db="EMBL/GenBank/DDBJ databases">
        <authorList>
            <person name="Lucero-Rivera Y.E."/>
            <person name="Tovar-Ramirez D."/>
        </authorList>
    </citation>
    <scope>NUCLEOTIDE SEQUENCE [LARGE SCALE GENOMIC DNA]</scope>
    <source>
        <strain evidence="3">Araruama</strain>
    </source>
</reference>
<proteinExistence type="predicted"/>
<organism evidence="2 3">
    <name type="scientific">Candidatus Magnetoglobus multicellularis str. Araruama</name>
    <dbReference type="NCBI Taxonomy" id="890399"/>
    <lineage>
        <taxon>Bacteria</taxon>
        <taxon>Pseudomonadati</taxon>
        <taxon>Thermodesulfobacteriota</taxon>
        <taxon>Desulfobacteria</taxon>
        <taxon>Desulfobacterales</taxon>
        <taxon>Desulfobacteraceae</taxon>
        <taxon>Candidatus Magnetoglobus</taxon>
    </lineage>
</organism>
<dbReference type="AlphaFoldDB" id="A0A1V1P6U1"/>
<dbReference type="SUPFAM" id="SSF47226">
    <property type="entry name" value="Histidine-containing phosphotransfer domain, HPT domain"/>
    <property type="match status" value="1"/>
</dbReference>
<dbReference type="Gene3D" id="1.20.120.160">
    <property type="entry name" value="HPT domain"/>
    <property type="match status" value="1"/>
</dbReference>
<dbReference type="GO" id="GO:0000160">
    <property type="term" value="P:phosphorelay signal transduction system"/>
    <property type="evidence" value="ECO:0007669"/>
    <property type="project" value="InterPro"/>
</dbReference>
<dbReference type="Proteomes" id="UP000189670">
    <property type="component" value="Unassembled WGS sequence"/>
</dbReference>
<dbReference type="InterPro" id="IPR008207">
    <property type="entry name" value="Sig_transdc_His_kin_Hpt_dom"/>
</dbReference>
<gene>
    <name evidence="2" type="ORF">OMM_08768</name>
</gene>